<comment type="caution">
    <text evidence="1">The sequence shown here is derived from an EMBL/GenBank/DDBJ whole genome shotgun (WGS) entry which is preliminary data.</text>
</comment>
<dbReference type="EMBL" id="JARUIS010000042">
    <property type="protein sequence ID" value="MDS1005298.1"/>
    <property type="molecule type" value="Genomic_DNA"/>
</dbReference>
<dbReference type="InterPro" id="IPR006490">
    <property type="entry name" value="Maj_tail_phi13"/>
</dbReference>
<organism evidence="1 2">
    <name type="scientific">Clostridium sporogenes</name>
    <dbReference type="NCBI Taxonomy" id="1509"/>
    <lineage>
        <taxon>Bacteria</taxon>
        <taxon>Bacillati</taxon>
        <taxon>Bacillota</taxon>
        <taxon>Clostridia</taxon>
        <taxon>Eubacteriales</taxon>
        <taxon>Clostridiaceae</taxon>
        <taxon>Clostridium</taxon>
    </lineage>
</organism>
<proteinExistence type="predicted"/>
<reference evidence="1" key="1">
    <citation type="submission" date="2023-04" db="EMBL/GenBank/DDBJ databases">
        <title>Assessment of the microbiological origin of a defect in Grana Padano cheese.</title>
        <authorList>
            <person name="Zago M."/>
            <person name="Rossetti L."/>
            <person name="Bonvini B."/>
            <person name="Carminati D."/>
            <person name="Giraffa G."/>
        </authorList>
    </citation>
    <scope>NUCLEOTIDE SEQUENCE</scope>
    <source>
        <strain evidence="1">4990</strain>
    </source>
</reference>
<evidence type="ECO:0000313" key="1">
    <source>
        <dbReference type="EMBL" id="MDS1005298.1"/>
    </source>
</evidence>
<accession>A0AAE4FNZ3</accession>
<evidence type="ECO:0000313" key="2">
    <source>
        <dbReference type="Proteomes" id="UP001182303"/>
    </source>
</evidence>
<evidence type="ECO:0008006" key="3">
    <source>
        <dbReference type="Google" id="ProtNLM"/>
    </source>
</evidence>
<protein>
    <recommendedName>
        <fullName evidence="3">Phage tail protein</fullName>
    </recommendedName>
</protein>
<dbReference type="NCBIfam" id="TIGR01603">
    <property type="entry name" value="maj_tail_phi13"/>
    <property type="match status" value="1"/>
</dbReference>
<gene>
    <name evidence="1" type="ORF">P9J83_17675</name>
</gene>
<dbReference type="RefSeq" id="WP_043002074.1">
    <property type="nucleotide sequence ID" value="NZ_JARUIS010000042.1"/>
</dbReference>
<dbReference type="AlphaFoldDB" id="A0AAE4FNZ3"/>
<sequence length="192" mass="21749">MREIGFRKPTVAPVTDNTEETYTAGDLIRLGRGLECKIDRKQDKVEWESDDTVEKVIYGDPAYDVTITINELTDKVKCTLFGGEIIKGVYVPPANSVPQEVAYLDEVLRDDGTYKKRCLYVGTFSLPSDDNKTKTKKPDSKGIQLKGTFYRRLKDGLPEITLDGAEPDRDKELEKAWFTKVPEPPKKDIVQE</sequence>
<dbReference type="Proteomes" id="UP001182303">
    <property type="component" value="Unassembled WGS sequence"/>
</dbReference>
<name>A0AAE4FNZ3_CLOSG</name>